<protein>
    <recommendedName>
        <fullName evidence="4">Arsenate reductase</fullName>
        <ecNumber evidence="4">1.20.4.1</ecNumber>
    </recommendedName>
</protein>
<dbReference type="InterPro" id="IPR006659">
    <property type="entry name" value="Arsenate_reductase"/>
</dbReference>
<dbReference type="PANTHER" id="PTHR30041:SF4">
    <property type="entry name" value="ARSENATE REDUCTASE"/>
    <property type="match status" value="1"/>
</dbReference>
<evidence type="ECO:0000313" key="6">
    <source>
        <dbReference type="Proteomes" id="UP000585327"/>
    </source>
</evidence>
<evidence type="ECO:0000256" key="1">
    <source>
        <dbReference type="ARBA" id="ARBA00007198"/>
    </source>
</evidence>
<sequence length="116" mass="13692">MAEYRIFHNPRCSKSRQALEILESNNKDYEIFLYLQETLDKKTIKNVLDILELNPKDILRSGEADYKENKLSQHDDEDETLIEFMIKYPKIIERPIVIKGNRGVIGRPPENVLKLF</sequence>
<evidence type="ECO:0000256" key="3">
    <source>
        <dbReference type="PROSITE-ProRule" id="PRU01282"/>
    </source>
</evidence>
<comment type="catalytic activity">
    <reaction evidence="4">
        <text>[glutaredoxin]-dithiol + arsenate + glutathione + H(+) = glutathionyl-S-S-[glutaredoxin] + arsenite + H2O</text>
        <dbReference type="Rhea" id="RHEA:22016"/>
        <dbReference type="Rhea" id="RHEA-COMP:10729"/>
        <dbReference type="Rhea" id="RHEA-COMP:17668"/>
        <dbReference type="ChEBI" id="CHEBI:15377"/>
        <dbReference type="ChEBI" id="CHEBI:15378"/>
        <dbReference type="ChEBI" id="CHEBI:29242"/>
        <dbReference type="ChEBI" id="CHEBI:29950"/>
        <dbReference type="ChEBI" id="CHEBI:48597"/>
        <dbReference type="ChEBI" id="CHEBI:57925"/>
        <dbReference type="ChEBI" id="CHEBI:146199"/>
        <dbReference type="EC" id="1.20.4.1"/>
    </reaction>
</comment>
<proteinExistence type="inferred from homology"/>
<dbReference type="Pfam" id="PF03960">
    <property type="entry name" value="ArsC"/>
    <property type="match status" value="1"/>
</dbReference>
<dbReference type="SUPFAM" id="SSF52833">
    <property type="entry name" value="Thioredoxin-like"/>
    <property type="match status" value="1"/>
</dbReference>
<keyword evidence="2 4" id="KW-0560">Oxidoreductase</keyword>
<dbReference type="PROSITE" id="PS51353">
    <property type="entry name" value="ARSC"/>
    <property type="match status" value="1"/>
</dbReference>
<dbReference type="EMBL" id="JACETM010000017">
    <property type="protein sequence ID" value="MBA4724051.1"/>
    <property type="molecule type" value="Genomic_DNA"/>
</dbReference>
<dbReference type="Proteomes" id="UP000585327">
    <property type="component" value="Unassembled WGS sequence"/>
</dbReference>
<evidence type="ECO:0000313" key="5">
    <source>
        <dbReference type="EMBL" id="MBA4724051.1"/>
    </source>
</evidence>
<dbReference type="InterPro" id="IPR036249">
    <property type="entry name" value="Thioredoxin-like_sf"/>
</dbReference>
<dbReference type="EC" id="1.20.4.1" evidence="4"/>
<dbReference type="Gene3D" id="3.40.30.10">
    <property type="entry name" value="Glutaredoxin"/>
    <property type="match status" value="1"/>
</dbReference>
<dbReference type="PANTHER" id="PTHR30041">
    <property type="entry name" value="ARSENATE REDUCTASE"/>
    <property type="match status" value="1"/>
</dbReference>
<accession>A0A838YRT8</accession>
<evidence type="ECO:0000256" key="2">
    <source>
        <dbReference type="ARBA" id="ARBA00023002"/>
    </source>
</evidence>
<dbReference type="GO" id="GO:0008794">
    <property type="term" value="F:arsenate reductase (glutaredoxin) activity"/>
    <property type="evidence" value="ECO:0007669"/>
    <property type="project" value="UniProtKB-UniRule"/>
</dbReference>
<name>A0A838YRT8_9GAMM</name>
<dbReference type="CDD" id="cd03034">
    <property type="entry name" value="ArsC_ArsC"/>
    <property type="match status" value="1"/>
</dbReference>
<evidence type="ECO:0000256" key="4">
    <source>
        <dbReference type="RuleBase" id="RU362029"/>
    </source>
</evidence>
<dbReference type="NCBIfam" id="TIGR00014">
    <property type="entry name" value="arsC"/>
    <property type="match status" value="1"/>
</dbReference>
<comment type="caution">
    <text evidence="5">The sequence shown here is derived from an EMBL/GenBank/DDBJ whole genome shotgun (WGS) entry which is preliminary data.</text>
</comment>
<dbReference type="InterPro" id="IPR006660">
    <property type="entry name" value="Arsenate_reductase-like"/>
</dbReference>
<reference evidence="5 6" key="1">
    <citation type="submission" date="2020-06" db="EMBL/GenBank/DDBJ databases">
        <title>Dysbiosis in marine aquaculture revealed through microbiome analysis: reverse ecology for environmental sustainability.</title>
        <authorList>
            <person name="Haro-Moreno J.M."/>
            <person name="Coutinho F.H."/>
            <person name="Zaragoza-Solas A."/>
            <person name="Picazo A."/>
            <person name="Almagro-Moreno S."/>
            <person name="Lopez-Perez M."/>
        </authorList>
    </citation>
    <scope>NUCLEOTIDE SEQUENCE [LARGE SCALE GENOMIC DNA]</scope>
    <source>
        <strain evidence="5">MCMED-G42</strain>
    </source>
</reference>
<dbReference type="AlphaFoldDB" id="A0A838YRT8"/>
<gene>
    <name evidence="5" type="primary">arsC</name>
    <name evidence="5" type="ORF">H2021_02420</name>
</gene>
<organism evidence="5 6">
    <name type="scientific">SAR86 cluster bacterium</name>
    <dbReference type="NCBI Taxonomy" id="2030880"/>
    <lineage>
        <taxon>Bacteria</taxon>
        <taxon>Pseudomonadati</taxon>
        <taxon>Pseudomonadota</taxon>
        <taxon>Gammaproteobacteria</taxon>
        <taxon>SAR86 cluster</taxon>
    </lineage>
</organism>
<comment type="similarity">
    <text evidence="1 3 4">Belongs to the ArsC family.</text>
</comment>